<dbReference type="PANTHER" id="PTHR13101:SF1">
    <property type="entry name" value="PHOSPHOMEVALONATE KINASE"/>
    <property type="match status" value="1"/>
</dbReference>
<comment type="catalytic activity">
    <reaction evidence="18">
        <text>(R)-5-phosphomevalonate + ATP = (R)-5-diphosphomevalonate + ADP</text>
        <dbReference type="Rhea" id="RHEA:16341"/>
        <dbReference type="ChEBI" id="CHEBI:30616"/>
        <dbReference type="ChEBI" id="CHEBI:57557"/>
        <dbReference type="ChEBI" id="CHEBI:58146"/>
        <dbReference type="ChEBI" id="CHEBI:456216"/>
        <dbReference type="EC" id="2.7.4.2"/>
    </reaction>
</comment>
<dbReference type="AlphaFoldDB" id="A0A3P9JD05"/>
<keyword evidence="5 18" id="KW-0444">Lipid biosynthesis</keyword>
<evidence type="ECO:0000256" key="19">
    <source>
        <dbReference type="PIRSR" id="PIRSR036639-1"/>
    </source>
</evidence>
<reference key="1">
    <citation type="journal article" date="2007" name="Nature">
        <title>The medaka draft genome and insights into vertebrate genome evolution.</title>
        <authorList>
            <person name="Kasahara M."/>
            <person name="Naruse K."/>
            <person name="Sasaki S."/>
            <person name="Nakatani Y."/>
            <person name="Qu W."/>
            <person name="Ahsan B."/>
            <person name="Yamada T."/>
            <person name="Nagayasu Y."/>
            <person name="Doi K."/>
            <person name="Kasai Y."/>
            <person name="Jindo T."/>
            <person name="Kobayashi D."/>
            <person name="Shimada A."/>
            <person name="Toyoda A."/>
            <person name="Kuroki Y."/>
            <person name="Fujiyama A."/>
            <person name="Sasaki T."/>
            <person name="Shimizu A."/>
            <person name="Asakawa S."/>
            <person name="Shimizu N."/>
            <person name="Hashimoto S."/>
            <person name="Yang J."/>
            <person name="Lee Y."/>
            <person name="Matsushima K."/>
            <person name="Sugano S."/>
            <person name="Sakaizumi M."/>
            <person name="Narita T."/>
            <person name="Ohishi K."/>
            <person name="Haga S."/>
            <person name="Ohta F."/>
            <person name="Nomoto H."/>
            <person name="Nogata K."/>
            <person name="Morishita T."/>
            <person name="Endo T."/>
            <person name="Shin-I T."/>
            <person name="Takeda H."/>
            <person name="Morishita S."/>
            <person name="Kohara Y."/>
        </authorList>
    </citation>
    <scope>NUCLEOTIDE SEQUENCE [LARGE SCALE GENOMIC DNA]</scope>
    <source>
        <strain>Hd-rR</strain>
    </source>
</reference>
<dbReference type="SUPFAM" id="SSF52540">
    <property type="entry name" value="P-loop containing nucleoside triphosphate hydrolases"/>
    <property type="match status" value="1"/>
</dbReference>
<keyword evidence="4 18" id="KW-0963">Cytoplasm</keyword>
<dbReference type="NCBIfam" id="TIGR01223">
    <property type="entry name" value="Pmev_kin_anim"/>
    <property type="match status" value="1"/>
</dbReference>
<feature type="binding site" evidence="19">
    <location>
        <position position="180"/>
    </location>
    <ligand>
        <name>ATP</name>
        <dbReference type="ChEBI" id="CHEBI:30616"/>
    </ligand>
</feature>
<evidence type="ECO:0000256" key="10">
    <source>
        <dbReference type="ARBA" id="ARBA00022778"/>
    </source>
</evidence>
<evidence type="ECO:0000256" key="12">
    <source>
        <dbReference type="ARBA" id="ARBA00022955"/>
    </source>
</evidence>
<keyword evidence="9 18" id="KW-0418">Kinase</keyword>
<dbReference type="PIRSF" id="PIRSF036639">
    <property type="entry name" value="PMK_anim"/>
    <property type="match status" value="1"/>
</dbReference>
<dbReference type="FunFam" id="3.40.50.300:FF:003481">
    <property type="entry name" value="Phosphomevalonate kinase"/>
    <property type="match status" value="1"/>
</dbReference>
<dbReference type="EC" id="2.7.4.2" evidence="3 18"/>
<evidence type="ECO:0000256" key="11">
    <source>
        <dbReference type="ARBA" id="ARBA00022840"/>
    </source>
</evidence>
<keyword evidence="12 18" id="KW-0752">Steroid biosynthesis</keyword>
<evidence type="ECO:0000256" key="16">
    <source>
        <dbReference type="ARBA" id="ARBA00023221"/>
    </source>
</evidence>
<dbReference type="GO" id="GO:0004631">
    <property type="term" value="F:phosphomevalonate kinase activity"/>
    <property type="evidence" value="ECO:0007669"/>
    <property type="project" value="UniProtKB-UniRule"/>
</dbReference>
<evidence type="ECO:0000256" key="13">
    <source>
        <dbReference type="ARBA" id="ARBA00023011"/>
    </source>
</evidence>
<evidence type="ECO:0000256" key="17">
    <source>
        <dbReference type="ARBA" id="ARBA00034549"/>
    </source>
</evidence>
<keyword evidence="11 18" id="KW-0067">ATP-binding</keyword>
<dbReference type="UniPathway" id="UPA00057">
    <property type="reaction ID" value="UER00099"/>
</dbReference>
<dbReference type="GO" id="GO:0005829">
    <property type="term" value="C:cytosol"/>
    <property type="evidence" value="ECO:0007669"/>
    <property type="project" value="UniProtKB-SubCell"/>
</dbReference>
<evidence type="ECO:0000256" key="2">
    <source>
        <dbReference type="ARBA" id="ARBA00005017"/>
    </source>
</evidence>
<evidence type="ECO:0000256" key="4">
    <source>
        <dbReference type="ARBA" id="ARBA00022490"/>
    </source>
</evidence>
<keyword evidence="6 18" id="KW-0153">Cholesterol metabolism</keyword>
<dbReference type="Pfam" id="PF04275">
    <property type="entry name" value="P-mevalo_kinase"/>
    <property type="match status" value="1"/>
</dbReference>
<dbReference type="Proteomes" id="UP000265200">
    <property type="component" value="Chromosome 16"/>
</dbReference>
<evidence type="ECO:0000256" key="5">
    <source>
        <dbReference type="ARBA" id="ARBA00022516"/>
    </source>
</evidence>
<keyword evidence="16 18" id="KW-0753">Steroid metabolism</keyword>
<comment type="pathway">
    <text evidence="2 18">Isoprenoid biosynthesis; isopentenyl diphosphate biosynthesis via mevalonate pathway; isopentenyl diphosphate from (R)-mevalonate: step 2/3.</text>
</comment>
<name>A0A3P9JD05_ORYLA</name>
<dbReference type="Gene3D" id="3.40.50.300">
    <property type="entry name" value="P-loop containing nucleotide triphosphate hydrolases"/>
    <property type="match status" value="1"/>
</dbReference>
<evidence type="ECO:0000256" key="14">
    <source>
        <dbReference type="ARBA" id="ARBA00023098"/>
    </source>
</evidence>
<evidence type="ECO:0000256" key="3">
    <source>
        <dbReference type="ARBA" id="ARBA00012958"/>
    </source>
</evidence>
<keyword evidence="7 18" id="KW-0808">Transferase</keyword>
<evidence type="ECO:0000256" key="1">
    <source>
        <dbReference type="ARBA" id="ARBA00004514"/>
    </source>
</evidence>
<comment type="subcellular location">
    <subcellularLocation>
        <location evidence="1 18">Cytoplasm</location>
        <location evidence="1 18">Cytosol</location>
    </subcellularLocation>
</comment>
<organism evidence="20 21">
    <name type="scientific">Oryzias latipes</name>
    <name type="common">Japanese rice fish</name>
    <name type="synonym">Japanese killifish</name>
    <dbReference type="NCBI Taxonomy" id="8090"/>
    <lineage>
        <taxon>Eukaryota</taxon>
        <taxon>Metazoa</taxon>
        <taxon>Chordata</taxon>
        <taxon>Craniata</taxon>
        <taxon>Vertebrata</taxon>
        <taxon>Euteleostomi</taxon>
        <taxon>Actinopterygii</taxon>
        <taxon>Neopterygii</taxon>
        <taxon>Teleostei</taxon>
        <taxon>Neoteleostei</taxon>
        <taxon>Acanthomorphata</taxon>
        <taxon>Ovalentaria</taxon>
        <taxon>Atherinomorphae</taxon>
        <taxon>Beloniformes</taxon>
        <taxon>Adrianichthyidae</taxon>
        <taxon>Oryziinae</taxon>
        <taxon>Oryzias</taxon>
    </lineage>
</organism>
<keyword evidence="14 18" id="KW-0443">Lipid metabolism</keyword>
<dbReference type="InterPro" id="IPR027417">
    <property type="entry name" value="P-loop_NTPase"/>
</dbReference>
<dbReference type="GO" id="GO:0005524">
    <property type="term" value="F:ATP binding"/>
    <property type="evidence" value="ECO:0007669"/>
    <property type="project" value="UniProtKB-UniRule"/>
</dbReference>
<evidence type="ECO:0000256" key="7">
    <source>
        <dbReference type="ARBA" id="ARBA00022679"/>
    </source>
</evidence>
<feature type="binding site" evidence="19">
    <location>
        <position position="141"/>
    </location>
    <ligand>
        <name>ATP</name>
        <dbReference type="ChEBI" id="CHEBI:30616"/>
    </ligand>
</feature>
<evidence type="ECO:0000313" key="21">
    <source>
        <dbReference type="Proteomes" id="UP000265200"/>
    </source>
</evidence>
<dbReference type="GO" id="GO:0019287">
    <property type="term" value="P:isopentenyl diphosphate biosynthetic process, mevalonate pathway"/>
    <property type="evidence" value="ECO:0007669"/>
    <property type="project" value="UniProtKB-UniRule"/>
</dbReference>
<accession>A0A3P9JD05</accession>
<keyword evidence="15 18" id="KW-1207">Sterol metabolism</keyword>
<feature type="binding site" evidence="19">
    <location>
        <begin position="17"/>
        <end position="23"/>
    </location>
    <ligand>
        <name>ATP</name>
        <dbReference type="ChEBI" id="CHEBI:30616"/>
    </ligand>
</feature>
<reference evidence="20 21" key="2">
    <citation type="submission" date="2017-04" db="EMBL/GenBank/DDBJ databases">
        <title>CpG methylation of centromeres and impact of large insertions on vertebrate speciation.</title>
        <authorList>
            <person name="Ichikawa K."/>
            <person name="Yoshimura J."/>
            <person name="Morishita S."/>
        </authorList>
    </citation>
    <scope>NUCLEOTIDE SEQUENCE</scope>
    <source>
        <strain evidence="20 21">HSOK</strain>
    </source>
</reference>
<reference evidence="20" key="3">
    <citation type="submission" date="2025-08" db="UniProtKB">
        <authorList>
            <consortium name="Ensembl"/>
        </authorList>
    </citation>
    <scope>IDENTIFICATION</scope>
    <source>
        <strain evidence="20">HSOK</strain>
    </source>
</reference>
<proteinExistence type="predicted"/>
<reference evidence="20" key="4">
    <citation type="submission" date="2025-09" db="UniProtKB">
        <authorList>
            <consortium name="Ensembl"/>
        </authorList>
    </citation>
    <scope>IDENTIFICATION</scope>
    <source>
        <strain evidence="20">HSOK</strain>
    </source>
</reference>
<evidence type="ECO:0000256" key="8">
    <source>
        <dbReference type="ARBA" id="ARBA00022741"/>
    </source>
</evidence>
<keyword evidence="10 18" id="KW-0152">Cholesterol biosynthesis</keyword>
<evidence type="ECO:0000313" key="20">
    <source>
        <dbReference type="Ensembl" id="ENSORLP00015030018.1"/>
    </source>
</evidence>
<evidence type="ECO:0000256" key="6">
    <source>
        <dbReference type="ARBA" id="ARBA00022548"/>
    </source>
</evidence>
<dbReference type="GO" id="GO:0006695">
    <property type="term" value="P:cholesterol biosynthetic process"/>
    <property type="evidence" value="ECO:0007669"/>
    <property type="project" value="UniProtKB-UniRule"/>
</dbReference>
<dbReference type="Ensembl" id="ENSORLT00015019783.1">
    <property type="protein sequence ID" value="ENSORLP00015030018.1"/>
    <property type="gene ID" value="ENSORLG00015013482.1"/>
</dbReference>
<dbReference type="InterPro" id="IPR005919">
    <property type="entry name" value="Pmev_kin_anim"/>
</dbReference>
<evidence type="ECO:0000256" key="15">
    <source>
        <dbReference type="ARBA" id="ARBA00023166"/>
    </source>
</evidence>
<keyword evidence="8 18" id="KW-0547">Nucleotide-binding</keyword>
<evidence type="ECO:0000256" key="18">
    <source>
        <dbReference type="PIRNR" id="PIRNR036639"/>
    </source>
</evidence>
<evidence type="ECO:0000256" key="9">
    <source>
        <dbReference type="ARBA" id="ARBA00022777"/>
    </source>
</evidence>
<sequence>MEVRGPGPELVLVFSGKRKSGKDYITDLILDRLGPAVCTVLRLSGPLKQQYAQEHGLDLDQLLGPGPYKERYRADMIHWGEARRCQDPGFFCRLATTGAQQPVWVVSDARRLSDLQWFQSEFPHKTVSVRVQCSDETRQKRGWSFTTGVDDAESECGLDEGVHFDWLITNDPAAPPLDEQLQPILKLASKAAASAIE</sequence>
<keyword evidence="13 18" id="KW-0756">Sterol biosynthesis</keyword>
<dbReference type="PANTHER" id="PTHR13101">
    <property type="entry name" value="PHOSPHOMEVALONATE KINASE"/>
    <property type="match status" value="1"/>
</dbReference>
<feature type="binding site" evidence="19">
    <location>
        <position position="170"/>
    </location>
    <ligand>
        <name>substrate</name>
    </ligand>
</feature>
<protein>
    <recommendedName>
        <fullName evidence="17 18">Phosphomevalonate kinase</fullName>
        <shortName evidence="18">PMKase</shortName>
        <ecNumber evidence="3 18">2.7.4.2</ecNumber>
    </recommendedName>
</protein>